<feature type="region of interest" description="Disordered" evidence="1">
    <location>
        <begin position="275"/>
        <end position="316"/>
    </location>
</feature>
<accession>A0A6A6K0A2</accession>
<organism evidence="2 3">
    <name type="scientific">Hevea brasiliensis</name>
    <name type="common">Para rubber tree</name>
    <name type="synonym">Siphonia brasiliensis</name>
    <dbReference type="NCBI Taxonomy" id="3981"/>
    <lineage>
        <taxon>Eukaryota</taxon>
        <taxon>Viridiplantae</taxon>
        <taxon>Streptophyta</taxon>
        <taxon>Embryophyta</taxon>
        <taxon>Tracheophyta</taxon>
        <taxon>Spermatophyta</taxon>
        <taxon>Magnoliopsida</taxon>
        <taxon>eudicotyledons</taxon>
        <taxon>Gunneridae</taxon>
        <taxon>Pentapetalae</taxon>
        <taxon>rosids</taxon>
        <taxon>fabids</taxon>
        <taxon>Malpighiales</taxon>
        <taxon>Euphorbiaceae</taxon>
        <taxon>Crotonoideae</taxon>
        <taxon>Micrandreae</taxon>
        <taxon>Hevea</taxon>
    </lineage>
</organism>
<feature type="compositionally biased region" description="Low complexity" evidence="1">
    <location>
        <begin position="106"/>
        <end position="115"/>
    </location>
</feature>
<evidence type="ECO:0000313" key="2">
    <source>
        <dbReference type="EMBL" id="KAF2282097.1"/>
    </source>
</evidence>
<dbReference type="EMBL" id="JAAGAX010000511">
    <property type="protein sequence ID" value="KAF2282097.1"/>
    <property type="molecule type" value="Genomic_DNA"/>
</dbReference>
<protein>
    <submittedName>
        <fullName evidence="2">Uncharacterized protein</fullName>
    </submittedName>
</protein>
<sequence length="316" mass="34044">MAEAVAEVAEVAFEEDDEAQHECSANFDKAVLHCTTSMVTYGVVAGALGAALGANTSAVLTVGAILHAQYAVARARRDHAGFVYSELEAPLPAMGAQLTPGGGGAPTDVGPGPATQSQVQGPAAAGGARQSSGYDSANGGCGSSDGGNGRVQTCLNNVRVSRDPGIPAEGRIPAPDTCAWLARCSCALVASYSVRQVYGCKYGEYICLQHSNEDLKCYQGHYERKRHRCQYEVHLKHEVRNDRDYGVTGDHVCCQTYCKAYRPCQVREQLYKNHHRSQPQRRTFGQEYPEKVQPLVPKPDYCNGRADDKRQSQSDG</sequence>
<name>A0A6A6K0A2_HEVBR</name>
<evidence type="ECO:0000313" key="3">
    <source>
        <dbReference type="Proteomes" id="UP000467840"/>
    </source>
</evidence>
<comment type="caution">
    <text evidence="2">The sequence shown here is derived from an EMBL/GenBank/DDBJ whole genome shotgun (WGS) entry which is preliminary data.</text>
</comment>
<evidence type="ECO:0000256" key="1">
    <source>
        <dbReference type="SAM" id="MobiDB-lite"/>
    </source>
</evidence>
<feature type="compositionally biased region" description="Basic and acidic residues" evidence="1">
    <location>
        <begin position="305"/>
        <end position="316"/>
    </location>
</feature>
<keyword evidence="3" id="KW-1185">Reference proteome</keyword>
<dbReference type="Proteomes" id="UP000467840">
    <property type="component" value="Unassembled WGS sequence"/>
</dbReference>
<reference evidence="2 3" key="1">
    <citation type="journal article" date="2020" name="Mol. Plant">
        <title>The Chromosome-Based Rubber Tree Genome Provides New Insights into Spurge Genome Evolution and Rubber Biosynthesis.</title>
        <authorList>
            <person name="Liu J."/>
            <person name="Shi C."/>
            <person name="Shi C.C."/>
            <person name="Li W."/>
            <person name="Zhang Q.J."/>
            <person name="Zhang Y."/>
            <person name="Li K."/>
            <person name="Lu H.F."/>
            <person name="Shi C."/>
            <person name="Zhu S.T."/>
            <person name="Xiao Z.Y."/>
            <person name="Nan H."/>
            <person name="Yue Y."/>
            <person name="Zhu X.G."/>
            <person name="Wu Y."/>
            <person name="Hong X.N."/>
            <person name="Fan G.Y."/>
            <person name="Tong Y."/>
            <person name="Zhang D."/>
            <person name="Mao C.L."/>
            <person name="Liu Y.L."/>
            <person name="Hao S.J."/>
            <person name="Liu W.Q."/>
            <person name="Lv M.Q."/>
            <person name="Zhang H.B."/>
            <person name="Liu Y."/>
            <person name="Hu-Tang G.R."/>
            <person name="Wang J.P."/>
            <person name="Wang J.H."/>
            <person name="Sun Y.H."/>
            <person name="Ni S.B."/>
            <person name="Chen W.B."/>
            <person name="Zhang X.C."/>
            <person name="Jiao Y.N."/>
            <person name="Eichler E.E."/>
            <person name="Li G.H."/>
            <person name="Liu X."/>
            <person name="Gao L.Z."/>
        </authorList>
    </citation>
    <scope>NUCLEOTIDE SEQUENCE [LARGE SCALE GENOMIC DNA]</scope>
    <source>
        <strain evidence="3">cv. GT1</strain>
        <tissue evidence="2">Leaf</tissue>
    </source>
</reference>
<dbReference type="AlphaFoldDB" id="A0A6A6K0A2"/>
<proteinExistence type="predicted"/>
<feature type="region of interest" description="Disordered" evidence="1">
    <location>
        <begin position="95"/>
        <end position="144"/>
    </location>
</feature>
<gene>
    <name evidence="2" type="ORF">GH714_042921</name>
</gene>